<organism evidence="1 2">
    <name type="scientific">candidate division WOR-3 bacterium</name>
    <dbReference type="NCBI Taxonomy" id="2052148"/>
    <lineage>
        <taxon>Bacteria</taxon>
        <taxon>Bacteria division WOR-3</taxon>
    </lineage>
</organism>
<name>A0A9D5KAR4_UNCW3</name>
<dbReference type="AlphaFoldDB" id="A0A9D5KAR4"/>
<comment type="caution">
    <text evidence="1">The sequence shown here is derived from an EMBL/GenBank/DDBJ whole genome shotgun (WGS) entry which is preliminary data.</text>
</comment>
<evidence type="ECO:0000313" key="1">
    <source>
        <dbReference type="EMBL" id="MBD3365423.1"/>
    </source>
</evidence>
<dbReference type="SUPFAM" id="SSF111126">
    <property type="entry name" value="Ligand-binding domain in the NO signalling and Golgi transport"/>
    <property type="match status" value="1"/>
</dbReference>
<sequence>MDRKQSVGEIVGSVRRKHATGNDKGDYFEPLRMWVVDTLGKASLKRLKELVGAEIATPLDGADPDRWYPTAYSARLYEALYDLVGKDEEKIRDFARFYLYERTKGFMRVLMTFASPMQLALRVGRMWQRFHDTGRAQVEIIDADKSETRAKLTILDWWASPANCLVNTFFYEEMVRIAGGKHVYCEETHCVHRGDDFCRWEIGWQ</sequence>
<protein>
    <recommendedName>
        <fullName evidence="3">4-vinyl reductase 4VR domain-containing protein</fullName>
    </recommendedName>
</protein>
<evidence type="ECO:0008006" key="3">
    <source>
        <dbReference type="Google" id="ProtNLM"/>
    </source>
</evidence>
<dbReference type="EMBL" id="WJKJ01000313">
    <property type="protein sequence ID" value="MBD3365423.1"/>
    <property type="molecule type" value="Genomic_DNA"/>
</dbReference>
<evidence type="ECO:0000313" key="2">
    <source>
        <dbReference type="Proteomes" id="UP000630660"/>
    </source>
</evidence>
<proteinExistence type="predicted"/>
<dbReference type="InterPro" id="IPR024096">
    <property type="entry name" value="NO_sig/Golgi_transp_ligand-bd"/>
</dbReference>
<gene>
    <name evidence="1" type="ORF">GF359_09445</name>
</gene>
<accession>A0A9D5KAR4</accession>
<dbReference type="Proteomes" id="UP000630660">
    <property type="component" value="Unassembled WGS sequence"/>
</dbReference>
<reference evidence="1" key="1">
    <citation type="submission" date="2019-11" db="EMBL/GenBank/DDBJ databases">
        <title>Microbial mats filling the niche in hypersaline microbial mats.</title>
        <authorList>
            <person name="Wong H.L."/>
            <person name="Macleod F.I."/>
            <person name="White R.A. III"/>
            <person name="Burns B.P."/>
        </authorList>
    </citation>
    <scope>NUCLEOTIDE SEQUENCE</scope>
    <source>
        <strain evidence="1">Bin_327</strain>
    </source>
</reference>